<dbReference type="Gene3D" id="3.40.50.1100">
    <property type="match status" value="2"/>
</dbReference>
<name>A0A0E2BA13_9LEPT</name>
<evidence type="ECO:0000256" key="1">
    <source>
        <dbReference type="ARBA" id="ARBA00001933"/>
    </source>
</evidence>
<comment type="caution">
    <text evidence="4">The sequence shown here is derived from an EMBL/GenBank/DDBJ whole genome shotgun (WGS) entry which is preliminary data.</text>
</comment>
<dbReference type="PANTHER" id="PTHR43780:SF2">
    <property type="entry name" value="1-AMINOCYCLOPROPANE-1-CARBOXYLATE DEAMINASE-RELATED"/>
    <property type="match status" value="1"/>
</dbReference>
<accession>A0A0E2BA13</accession>
<protein>
    <recommendedName>
        <fullName evidence="6">1-aminocyclopropane-1-carboxylate deaminase</fullName>
    </recommendedName>
</protein>
<keyword evidence="3" id="KW-0663">Pyridoxal phosphate</keyword>
<evidence type="ECO:0008006" key="6">
    <source>
        <dbReference type="Google" id="ProtNLM"/>
    </source>
</evidence>
<dbReference type="InterPro" id="IPR036052">
    <property type="entry name" value="TrpB-like_PALP_sf"/>
</dbReference>
<gene>
    <name evidence="4" type="ORF">LEP1GSC179_1440</name>
</gene>
<dbReference type="Proteomes" id="UP000006329">
    <property type="component" value="Unassembled WGS sequence"/>
</dbReference>
<dbReference type="EMBL" id="AHON02000083">
    <property type="protein sequence ID" value="EKO32042.1"/>
    <property type="molecule type" value="Genomic_DNA"/>
</dbReference>
<sequence>MHPLQVYFRSCLFPICIQTAFKTQESELSILRDDRLAFGAGTKFRKFLGIENELRKKRITSVLLQGEIHSNALAAFAFLFRIFGYTVETIAYSRDPFRVTSNSLFVKKNSQKIQIVSSRKEWRVFMEEFSASRQEWKGRVGEFSELNTRSQAIIPEYGFSVEAFESLKSLWMEINPMEWDWIVVDLGSGMTWLSALEVFKEYSIPVLGMCVGLKKNKMISWLKMNSAKAQSNLLKIPEEWILESDFLFGFGNKNLQILEYCNDFYRKTKIPIEPIYSGRTLYTIERLISSGELKGKILYIHQGGLWNFLDSFDLDQVRSKNSTRFKL</sequence>
<reference evidence="4" key="1">
    <citation type="submission" date="2012-10" db="EMBL/GenBank/DDBJ databases">
        <authorList>
            <person name="Harkins D.M."/>
            <person name="Durkin A.S."/>
            <person name="Brinkac L.M."/>
            <person name="Haft D.H."/>
            <person name="Selengut J.D."/>
            <person name="Sanka R."/>
            <person name="DePew J."/>
            <person name="Purushe J."/>
            <person name="Matthias M.A."/>
            <person name="Vinetz J.M."/>
            <person name="Sutton G.G."/>
            <person name="Nierman W.C."/>
            <person name="Fouts D.E."/>
        </authorList>
    </citation>
    <scope>NUCLEOTIDE SEQUENCE [LARGE SCALE GENOMIC DNA]</scope>
    <source>
        <strain evidence="4">MOR084</strain>
    </source>
</reference>
<dbReference type="PANTHER" id="PTHR43780">
    <property type="entry name" value="1-AMINOCYCLOPROPANE-1-CARBOXYLATE DEAMINASE-RELATED"/>
    <property type="match status" value="1"/>
</dbReference>
<evidence type="ECO:0000256" key="3">
    <source>
        <dbReference type="ARBA" id="ARBA00022898"/>
    </source>
</evidence>
<evidence type="ECO:0000256" key="2">
    <source>
        <dbReference type="ARBA" id="ARBA00008639"/>
    </source>
</evidence>
<dbReference type="GO" id="GO:0019148">
    <property type="term" value="F:D-cysteine desulfhydrase activity"/>
    <property type="evidence" value="ECO:0007669"/>
    <property type="project" value="TreeGrafter"/>
</dbReference>
<comment type="similarity">
    <text evidence="2">Belongs to the ACC deaminase/D-cysteine desulfhydrase family.</text>
</comment>
<dbReference type="SUPFAM" id="SSF53686">
    <property type="entry name" value="Tryptophan synthase beta subunit-like PLP-dependent enzymes"/>
    <property type="match status" value="1"/>
</dbReference>
<dbReference type="InterPro" id="IPR027278">
    <property type="entry name" value="ACCD_DCysDesulf"/>
</dbReference>
<proteinExistence type="inferred from homology"/>
<evidence type="ECO:0000313" key="4">
    <source>
        <dbReference type="EMBL" id="EKO32042.1"/>
    </source>
</evidence>
<dbReference type="AlphaFoldDB" id="A0A0E2BA13"/>
<dbReference type="RefSeq" id="WP_004476590.1">
    <property type="nucleotide sequence ID" value="NZ_AHON02000083.1"/>
</dbReference>
<evidence type="ECO:0000313" key="5">
    <source>
        <dbReference type="Proteomes" id="UP000006329"/>
    </source>
</evidence>
<dbReference type="PIRSF" id="PIRSF006278">
    <property type="entry name" value="ACCD_DCysDesulf"/>
    <property type="match status" value="1"/>
</dbReference>
<comment type="cofactor">
    <cofactor evidence="1">
        <name>pyridoxal 5'-phosphate</name>
        <dbReference type="ChEBI" id="CHEBI:597326"/>
    </cofactor>
</comment>
<organism evidence="4 5">
    <name type="scientific">Leptospira santarosai str. MOR084</name>
    <dbReference type="NCBI Taxonomy" id="1049984"/>
    <lineage>
        <taxon>Bacteria</taxon>
        <taxon>Pseudomonadati</taxon>
        <taxon>Spirochaetota</taxon>
        <taxon>Spirochaetia</taxon>
        <taxon>Leptospirales</taxon>
        <taxon>Leptospiraceae</taxon>
        <taxon>Leptospira</taxon>
    </lineage>
</organism>
<keyword evidence="5" id="KW-1185">Reference proteome</keyword>